<protein>
    <submittedName>
        <fullName evidence="1">Uncharacterized protein</fullName>
    </submittedName>
</protein>
<dbReference type="EMBL" id="LR862142">
    <property type="protein sequence ID" value="CAD1823038.1"/>
    <property type="molecule type" value="Genomic_DNA"/>
</dbReference>
<evidence type="ECO:0000313" key="1">
    <source>
        <dbReference type="EMBL" id="CAD1823038.1"/>
    </source>
</evidence>
<proteinExistence type="predicted"/>
<reference evidence="1" key="1">
    <citation type="submission" date="2020-07" db="EMBL/GenBank/DDBJ databases">
        <authorList>
            <person name="Lin J."/>
        </authorList>
    </citation>
    <scope>NUCLEOTIDE SEQUENCE</scope>
</reference>
<sequence>MVWSEHELILISKGISESEQDRIRALSGLDMAALDTTAASSNKKIGRRVMPVEDALQHPCDDDYGYNDDEYCFYSTTTVSASNSAFNNYDQMMASKRKSSGTPSATSQCFRRMLSTILEDAE</sequence>
<organism evidence="1">
    <name type="scientific">Ananas comosus var. bracteatus</name>
    <name type="common">red pineapple</name>
    <dbReference type="NCBI Taxonomy" id="296719"/>
    <lineage>
        <taxon>Eukaryota</taxon>
        <taxon>Viridiplantae</taxon>
        <taxon>Streptophyta</taxon>
        <taxon>Embryophyta</taxon>
        <taxon>Tracheophyta</taxon>
        <taxon>Spermatophyta</taxon>
        <taxon>Magnoliopsida</taxon>
        <taxon>Liliopsida</taxon>
        <taxon>Poales</taxon>
        <taxon>Bromeliaceae</taxon>
        <taxon>Bromelioideae</taxon>
        <taxon>Ananas</taxon>
    </lineage>
</organism>
<gene>
    <name evidence="1" type="ORF">CB5_LOCUS6249</name>
</gene>
<name>A0A6V7NX39_ANACO</name>
<accession>A0A6V7NX39</accession>
<dbReference type="AlphaFoldDB" id="A0A6V7NX39"/>